<accession>A0ABM7G2M2</accession>
<dbReference type="EMBL" id="AP018817">
    <property type="protein sequence ID" value="BBF68769.1"/>
    <property type="molecule type" value="Genomic_DNA"/>
</dbReference>
<dbReference type="Pfam" id="PF14267">
    <property type="entry name" value="DUF4357"/>
    <property type="match status" value="1"/>
</dbReference>
<evidence type="ECO:0000259" key="2">
    <source>
        <dbReference type="Pfam" id="PF14267"/>
    </source>
</evidence>
<dbReference type="CDD" id="cd10447">
    <property type="entry name" value="GIY-YIG_unchar_2"/>
    <property type="match status" value="1"/>
</dbReference>
<gene>
    <name evidence="3" type="ORF">SBA_ch1_09690</name>
</gene>
<feature type="compositionally biased region" description="Basic and acidic residues" evidence="1">
    <location>
        <begin position="320"/>
        <end position="337"/>
    </location>
</feature>
<evidence type="ECO:0000313" key="3">
    <source>
        <dbReference type="EMBL" id="BBF68769.1"/>
    </source>
</evidence>
<organism evidence="3 4">
    <name type="scientific">Sphingomonas bisphenolicum</name>
    <dbReference type="NCBI Taxonomy" id="296544"/>
    <lineage>
        <taxon>Bacteria</taxon>
        <taxon>Pseudomonadati</taxon>
        <taxon>Pseudomonadota</taxon>
        <taxon>Alphaproteobacteria</taxon>
        <taxon>Sphingomonadales</taxon>
        <taxon>Sphingomonadaceae</taxon>
        <taxon>Sphingomonas</taxon>
    </lineage>
</organism>
<sequence>MTSETFGRTIQLFLVDGTPIGLRKATIHGWTGLTFVATGTTFAALTARPELDRTGIYILSGPDAEAVGGTRAYIGSANSVRERIKQSAAQREFWETAIAVTTSDDDLSKGHVEYLEARLIHMATEANRVTLDNGTSPAGQRRRLPEADQANMEQFLANLKIILPVVGLDLLKPQPRAVTQTATPVAQRTSGEMTFEIRHKSGVQAQAVEEDGEFVVLEGSQALKDTGYVQQSYGALKDNLVKQGVLQPGADGRYTFVKPYSFSSPSAAAAVVLDRNSNGLSEWKVKASAALPSGRDNGRPRHRDRPLDAGRVGRASIRAARPDRQSHPRGRTDGFKDSHRRYAGPYARSGTWQDGNRQALGLCRRRSRFWCDLTAVGLV</sequence>
<evidence type="ECO:0000313" key="4">
    <source>
        <dbReference type="Proteomes" id="UP001059971"/>
    </source>
</evidence>
<evidence type="ECO:0000256" key="1">
    <source>
        <dbReference type="SAM" id="MobiDB-lite"/>
    </source>
</evidence>
<proteinExistence type="predicted"/>
<feature type="region of interest" description="Disordered" evidence="1">
    <location>
        <begin position="291"/>
        <end position="350"/>
    </location>
</feature>
<dbReference type="InterPro" id="IPR025579">
    <property type="entry name" value="DUF4357"/>
</dbReference>
<reference evidence="3" key="1">
    <citation type="submission" date="2018-07" db="EMBL/GenBank/DDBJ databases">
        <title>Complete genome sequence of Sphingomonas bisphenolicum strain AO1, a bisphenol A degradative bacterium isolated from Japanese farm field.</title>
        <authorList>
            <person name="Murakami M."/>
            <person name="Koh M."/>
            <person name="Koba S."/>
            <person name="Matsumura Y."/>
        </authorList>
    </citation>
    <scope>NUCLEOTIDE SEQUENCE</scope>
    <source>
        <strain evidence="3">AO1</strain>
    </source>
</reference>
<dbReference type="Proteomes" id="UP001059971">
    <property type="component" value="Chromosome 1"/>
</dbReference>
<protein>
    <recommendedName>
        <fullName evidence="2">DUF4357 domain-containing protein</fullName>
    </recommendedName>
</protein>
<keyword evidence="4" id="KW-1185">Reference proteome</keyword>
<feature type="domain" description="DUF4357" evidence="2">
    <location>
        <begin position="238"/>
        <end position="286"/>
    </location>
</feature>
<name>A0ABM7G2M2_9SPHN</name>